<reference evidence="2 3" key="2">
    <citation type="submission" date="2017-10" db="EMBL/GenBank/DDBJ databases">
        <title>Genome analyses suggest a sexual origin of heterokaryosis in a supposedly ancient asexual fungus.</title>
        <authorList>
            <person name="Corradi N."/>
            <person name="Sedzielewska K."/>
            <person name="Noel J."/>
            <person name="Charron P."/>
            <person name="Farinelli L."/>
            <person name="Marton T."/>
            <person name="Kruger M."/>
            <person name="Pelin A."/>
            <person name="Brachmann A."/>
            <person name="Corradi N."/>
        </authorList>
    </citation>
    <scope>NUCLEOTIDE SEQUENCE [LARGE SCALE GENOMIC DNA]</scope>
    <source>
        <strain evidence="2 3">A1</strain>
    </source>
</reference>
<dbReference type="AlphaFoldDB" id="A0A2N0QS97"/>
<gene>
    <name evidence="2" type="ORF">RhiirA1_478289</name>
</gene>
<evidence type="ECO:0000313" key="3">
    <source>
        <dbReference type="Proteomes" id="UP000232688"/>
    </source>
</evidence>
<organism evidence="2 3">
    <name type="scientific">Rhizophagus irregularis</name>
    <dbReference type="NCBI Taxonomy" id="588596"/>
    <lineage>
        <taxon>Eukaryota</taxon>
        <taxon>Fungi</taxon>
        <taxon>Fungi incertae sedis</taxon>
        <taxon>Mucoromycota</taxon>
        <taxon>Glomeromycotina</taxon>
        <taxon>Glomeromycetes</taxon>
        <taxon>Glomerales</taxon>
        <taxon>Glomeraceae</taxon>
        <taxon>Rhizophagus</taxon>
    </lineage>
</organism>
<feature type="region of interest" description="Disordered" evidence="1">
    <location>
        <begin position="57"/>
        <end position="76"/>
    </location>
</feature>
<reference evidence="2 3" key="1">
    <citation type="submission" date="2017-10" db="EMBL/GenBank/DDBJ databases">
        <title>Extensive intraspecific genome diversity in a model arbuscular mycorrhizal fungus.</title>
        <authorList>
            <person name="Chen E.C.H."/>
            <person name="Morin E."/>
            <person name="Baudet D."/>
            <person name="Noel J."/>
            <person name="Ndikumana S."/>
            <person name="Charron P."/>
            <person name="St-Onge C."/>
            <person name="Giorgi J."/>
            <person name="Grigoriev I.V."/>
            <person name="Roux C."/>
            <person name="Martin F.M."/>
            <person name="Corradi N."/>
        </authorList>
    </citation>
    <scope>NUCLEOTIDE SEQUENCE [LARGE SCALE GENOMIC DNA]</scope>
    <source>
        <strain evidence="2 3">A1</strain>
    </source>
</reference>
<evidence type="ECO:0000313" key="2">
    <source>
        <dbReference type="EMBL" id="PKC53926.1"/>
    </source>
</evidence>
<feature type="compositionally biased region" description="Acidic residues" evidence="1">
    <location>
        <begin position="17"/>
        <end position="27"/>
    </location>
</feature>
<accession>A0A2N0QS97</accession>
<dbReference type="VEuPathDB" id="FungiDB:RhiirA1_478289"/>
<sequence>MFLQHISCHILPTSDDTLQDDESDGDSDNQPLELVSGTSEKEQGFLKRVAYECIKSGSHNPQITSDPTKRCNTFSS</sequence>
<comment type="caution">
    <text evidence="2">The sequence shown here is derived from an EMBL/GenBank/DDBJ whole genome shotgun (WGS) entry which is preliminary data.</text>
</comment>
<evidence type="ECO:0000256" key="1">
    <source>
        <dbReference type="SAM" id="MobiDB-lite"/>
    </source>
</evidence>
<feature type="region of interest" description="Disordered" evidence="1">
    <location>
        <begin position="13"/>
        <end position="39"/>
    </location>
</feature>
<name>A0A2N0QS97_9GLOM</name>
<protein>
    <submittedName>
        <fullName evidence="2">Uncharacterized protein</fullName>
    </submittedName>
</protein>
<dbReference type="EMBL" id="LLXH01003701">
    <property type="protein sequence ID" value="PKC53926.1"/>
    <property type="molecule type" value="Genomic_DNA"/>
</dbReference>
<dbReference type="Proteomes" id="UP000232688">
    <property type="component" value="Unassembled WGS sequence"/>
</dbReference>
<proteinExistence type="predicted"/>